<feature type="region of interest" description="Disordered" evidence="1">
    <location>
        <begin position="405"/>
        <end position="435"/>
    </location>
</feature>
<feature type="region of interest" description="Disordered" evidence="1">
    <location>
        <begin position="173"/>
        <end position="217"/>
    </location>
</feature>
<reference evidence="3" key="2">
    <citation type="submission" date="2025-08" db="UniProtKB">
        <authorList>
            <consortium name="Ensembl"/>
        </authorList>
    </citation>
    <scope>IDENTIFICATION</scope>
</reference>
<dbReference type="GeneID" id="107077162"/>
<dbReference type="OMA" id="MREMARY"/>
<keyword evidence="2" id="KW-0732">Signal</keyword>
<dbReference type="HOGENOM" id="CLU_543966_0_0_1"/>
<feature type="signal peptide" evidence="2">
    <location>
        <begin position="1"/>
        <end position="16"/>
    </location>
</feature>
<dbReference type="AlphaFoldDB" id="W5N7P4"/>
<feature type="compositionally biased region" description="Polar residues" evidence="1">
    <location>
        <begin position="201"/>
        <end position="214"/>
    </location>
</feature>
<dbReference type="Proteomes" id="UP000018468">
    <property type="component" value="Linkage group LG4"/>
</dbReference>
<dbReference type="Bgee" id="ENSLOCG00000013509">
    <property type="expression patterns" value="Expressed in zone of skin and 1 other cell type or tissue"/>
</dbReference>
<protein>
    <submittedName>
        <fullName evidence="3">Calcium-binding protein P-like</fullName>
    </submittedName>
</protein>
<dbReference type="InParanoid" id="W5N7P4"/>
<dbReference type="OrthoDB" id="8933738at2759"/>
<feature type="compositionally biased region" description="Polar residues" evidence="1">
    <location>
        <begin position="412"/>
        <end position="426"/>
    </location>
</feature>
<dbReference type="KEGG" id="loc:107077162"/>
<reference evidence="4" key="1">
    <citation type="submission" date="2011-12" db="EMBL/GenBank/DDBJ databases">
        <title>The Draft Genome of Lepisosteus oculatus.</title>
        <authorList>
            <consortium name="The Broad Institute Genome Assembly &amp; Analysis Group"/>
            <consortium name="Computational R&amp;D Group"/>
            <consortium name="and Sequencing Platform"/>
            <person name="Di Palma F."/>
            <person name="Alfoldi J."/>
            <person name="Johnson J."/>
            <person name="Berlin A."/>
            <person name="Gnerre S."/>
            <person name="Jaffe D."/>
            <person name="MacCallum I."/>
            <person name="Young S."/>
            <person name="Walker B.J."/>
            <person name="Lander E.S."/>
            <person name="Lindblad-Toh K."/>
        </authorList>
    </citation>
    <scope>NUCLEOTIDE SEQUENCE [LARGE SCALE GENOMIC DNA]</scope>
</reference>
<dbReference type="GeneTree" id="ENSGT00980000202596"/>
<dbReference type="Ensembl" id="ENSLOCT00000016683.1">
    <property type="protein sequence ID" value="ENSLOCP00000016653.1"/>
    <property type="gene ID" value="ENSLOCG00000013509.1"/>
</dbReference>
<evidence type="ECO:0000256" key="2">
    <source>
        <dbReference type="SAM" id="SignalP"/>
    </source>
</evidence>
<feature type="chain" id="PRO_5004867346" evidence="2">
    <location>
        <begin position="17"/>
        <end position="501"/>
    </location>
</feature>
<dbReference type="EMBL" id="AHAT01002067">
    <property type="status" value="NOT_ANNOTATED_CDS"/>
    <property type="molecule type" value="Genomic_DNA"/>
</dbReference>
<evidence type="ECO:0000313" key="4">
    <source>
        <dbReference type="Proteomes" id="UP000018468"/>
    </source>
</evidence>
<feature type="compositionally biased region" description="Polar residues" evidence="1">
    <location>
        <begin position="84"/>
        <end position="118"/>
    </location>
</feature>
<proteinExistence type="predicted"/>
<organism evidence="3 4">
    <name type="scientific">Lepisosteus oculatus</name>
    <name type="common">Spotted gar</name>
    <dbReference type="NCBI Taxonomy" id="7918"/>
    <lineage>
        <taxon>Eukaryota</taxon>
        <taxon>Metazoa</taxon>
        <taxon>Chordata</taxon>
        <taxon>Craniata</taxon>
        <taxon>Vertebrata</taxon>
        <taxon>Euteleostomi</taxon>
        <taxon>Actinopterygii</taxon>
        <taxon>Neopterygii</taxon>
        <taxon>Holostei</taxon>
        <taxon>Semionotiformes</taxon>
        <taxon>Lepisosteidae</taxon>
        <taxon>Lepisosteus</taxon>
    </lineage>
</organism>
<reference evidence="3" key="3">
    <citation type="submission" date="2025-09" db="UniProtKB">
        <authorList>
            <consortium name="Ensembl"/>
        </authorList>
    </citation>
    <scope>IDENTIFICATION</scope>
</reference>
<dbReference type="STRING" id="7918.ENSLOCP00000016653"/>
<feature type="region of interest" description="Disordered" evidence="1">
    <location>
        <begin position="476"/>
        <end position="501"/>
    </location>
</feature>
<sequence length="501" mass="52581">MRSAIVLMCLIGTTLSMPLQVYQQLQRQMLQQIHHQQQPQKQQAGNPRYFSLSQETMREMARYKAFMQQQSMMFPSLNMPPHSTGLQPPQIPQFTGVQLPHNTGLQPPIQAQPSQTPTSQAPSQLPPQGPSQLPHQMTPSFQPVEYQPGLQQMQLVHAEQQYEYETPFLLPQVPGQLTPQVGATAGSAPATPTAPAAPRQQGDQAGQQHPTAQAPQPGVQVLQPNIQIPQTGINGPQPGTQGHQPTLPAQLPPVFNTFGILPIMPPQAQDEQQFPGYGVFFNTAFPQQPVQPPQAAQPGAPPQQQMIPQILYLQIQPMQSAMGGGGFGSASSEEMQAAGGVAGFGGFVPGFAGSGYGGFGGTVPGTEGVFPTGQGILPVAPDAGLFPVGQGGSPTAPAVFPAGHGNLPPTPGSTVPVQGSNNQPAPQSRDPAFSMTTPAGVRAATVGNPPAAAAGTAQPNAAAAAATAAAERVHVNHAERNIPADDEMPEADDYRAPFIYP</sequence>
<evidence type="ECO:0000313" key="3">
    <source>
        <dbReference type="Ensembl" id="ENSLOCP00000016653.1"/>
    </source>
</evidence>
<name>W5N7P4_LEPOC</name>
<accession>W5N7P4</accession>
<feature type="region of interest" description="Disordered" evidence="1">
    <location>
        <begin position="78"/>
        <end position="143"/>
    </location>
</feature>
<keyword evidence="4" id="KW-1185">Reference proteome</keyword>
<evidence type="ECO:0000256" key="1">
    <source>
        <dbReference type="SAM" id="MobiDB-lite"/>
    </source>
</evidence>
<feature type="compositionally biased region" description="Low complexity" evidence="1">
    <location>
        <begin position="182"/>
        <end position="198"/>
    </location>
</feature>